<comment type="caution">
    <text evidence="1">The sequence shown here is derived from an EMBL/GenBank/DDBJ whole genome shotgun (WGS) entry which is preliminary data.</text>
</comment>
<evidence type="ECO:0000313" key="2">
    <source>
        <dbReference type="Proteomes" id="UP000594638"/>
    </source>
</evidence>
<dbReference type="AlphaFoldDB" id="A0A8S0UNK9"/>
<reference evidence="1 2" key="1">
    <citation type="submission" date="2019-12" db="EMBL/GenBank/DDBJ databases">
        <authorList>
            <person name="Alioto T."/>
            <person name="Alioto T."/>
            <person name="Gomez Garrido J."/>
        </authorList>
    </citation>
    <scope>NUCLEOTIDE SEQUENCE [LARGE SCALE GENOMIC DNA]</scope>
</reference>
<sequence length="76" mass="7786">MSGGAGGGVVGEDGVLHSNVFEVMVFVVVLQGGWVEVLSRAVDLAVVVDGGFGGRGRVGGCGHKCWSQIIWLTVTN</sequence>
<organism evidence="1 2">
    <name type="scientific">Olea europaea subsp. europaea</name>
    <dbReference type="NCBI Taxonomy" id="158383"/>
    <lineage>
        <taxon>Eukaryota</taxon>
        <taxon>Viridiplantae</taxon>
        <taxon>Streptophyta</taxon>
        <taxon>Embryophyta</taxon>
        <taxon>Tracheophyta</taxon>
        <taxon>Spermatophyta</taxon>
        <taxon>Magnoliopsida</taxon>
        <taxon>eudicotyledons</taxon>
        <taxon>Gunneridae</taxon>
        <taxon>Pentapetalae</taxon>
        <taxon>asterids</taxon>
        <taxon>lamiids</taxon>
        <taxon>Lamiales</taxon>
        <taxon>Oleaceae</taxon>
        <taxon>Oleeae</taxon>
        <taxon>Olea</taxon>
    </lineage>
</organism>
<accession>A0A8S0UNK9</accession>
<dbReference type="EMBL" id="CACTIH010009027">
    <property type="protein sequence ID" value="CAA3019468.1"/>
    <property type="molecule type" value="Genomic_DNA"/>
</dbReference>
<dbReference type="Proteomes" id="UP000594638">
    <property type="component" value="Unassembled WGS sequence"/>
</dbReference>
<keyword evidence="2" id="KW-1185">Reference proteome</keyword>
<proteinExistence type="predicted"/>
<evidence type="ECO:0000313" key="1">
    <source>
        <dbReference type="EMBL" id="CAA3019468.1"/>
    </source>
</evidence>
<protein>
    <submittedName>
        <fullName evidence="1">Uncharacterized protein</fullName>
    </submittedName>
</protein>
<dbReference type="Gramene" id="OE9A095750T1">
    <property type="protein sequence ID" value="OE9A095750C1"/>
    <property type="gene ID" value="OE9A095750"/>
</dbReference>
<gene>
    <name evidence="1" type="ORF">OLEA9_A095750</name>
</gene>
<name>A0A8S0UNK9_OLEEU</name>